<keyword evidence="6" id="KW-0326">Glycosidase</keyword>
<organism evidence="8 11">
    <name type="scientific">Pseudolactococcus raffinolactis</name>
    <dbReference type="NCBI Taxonomy" id="1366"/>
    <lineage>
        <taxon>Bacteria</taxon>
        <taxon>Bacillati</taxon>
        <taxon>Bacillota</taxon>
        <taxon>Bacilli</taxon>
        <taxon>Lactobacillales</taxon>
        <taxon>Streptococcaceae</taxon>
        <taxon>Pseudolactococcus</taxon>
    </lineage>
</organism>
<dbReference type="InterPro" id="IPR057739">
    <property type="entry name" value="Glyco_hydro_29_N"/>
</dbReference>
<reference evidence="10 11" key="1">
    <citation type="submission" date="2019-12" db="EMBL/GenBank/DDBJ databases">
        <title>Whole genome sequences of Lactococcus raffinolactis strains isolated from sewage.</title>
        <authorList>
            <person name="Ybazeta G."/>
            <person name="Ross M."/>
            <person name="Brabant-Kirwan D."/>
            <person name="Saleh M."/>
            <person name="Dillon J.A."/>
            <person name="Splinter K."/>
            <person name="Nokhbeh R."/>
        </authorList>
    </citation>
    <scope>NUCLEOTIDE SEQUENCE [LARGE SCALE GENOMIC DNA]</scope>
    <source>
        <strain evidence="9 10">Lr_19_14</strain>
        <strain evidence="8 11">Lr_19_5</strain>
    </source>
</reference>
<evidence type="ECO:0000313" key="11">
    <source>
        <dbReference type="Proteomes" id="UP000501945"/>
    </source>
</evidence>
<feature type="domain" description="Glycoside hydrolase family 29 N-terminal" evidence="7">
    <location>
        <begin position="14"/>
        <end position="355"/>
    </location>
</feature>
<keyword evidence="5" id="KW-0378">Hydrolase</keyword>
<dbReference type="InterPro" id="IPR016286">
    <property type="entry name" value="FUC_metazoa-typ"/>
</dbReference>
<dbReference type="Gene3D" id="3.20.20.80">
    <property type="entry name" value="Glycosidases"/>
    <property type="match status" value="1"/>
</dbReference>
<dbReference type="GO" id="GO:0004560">
    <property type="term" value="F:alpha-L-fucosidase activity"/>
    <property type="evidence" value="ECO:0007669"/>
    <property type="project" value="InterPro"/>
</dbReference>
<name>A0A6H0UG37_9LACT</name>
<dbReference type="EC" id="3.2.1.51" evidence="3"/>
<dbReference type="GO" id="GO:0016139">
    <property type="term" value="P:glycoside catabolic process"/>
    <property type="evidence" value="ECO:0007669"/>
    <property type="project" value="TreeGrafter"/>
</dbReference>
<dbReference type="Pfam" id="PF01120">
    <property type="entry name" value="Alpha_L_fucos"/>
    <property type="match status" value="1"/>
</dbReference>
<dbReference type="GO" id="GO:0006004">
    <property type="term" value="P:fucose metabolic process"/>
    <property type="evidence" value="ECO:0007669"/>
    <property type="project" value="InterPro"/>
</dbReference>
<dbReference type="PANTHER" id="PTHR10030:SF37">
    <property type="entry name" value="ALPHA-L-FUCOSIDASE-RELATED"/>
    <property type="match status" value="1"/>
</dbReference>
<dbReference type="EMBL" id="CP047616">
    <property type="protein sequence ID" value="QIW54394.1"/>
    <property type="molecule type" value="Genomic_DNA"/>
</dbReference>
<dbReference type="PRINTS" id="PR00741">
    <property type="entry name" value="GLHYDRLASE29"/>
</dbReference>
<dbReference type="InterPro" id="IPR017853">
    <property type="entry name" value="GH"/>
</dbReference>
<keyword evidence="10" id="KW-1185">Reference proteome</keyword>
<dbReference type="PANTHER" id="PTHR10030">
    <property type="entry name" value="ALPHA-L-FUCOSIDASE"/>
    <property type="match status" value="1"/>
</dbReference>
<dbReference type="GO" id="GO:0005764">
    <property type="term" value="C:lysosome"/>
    <property type="evidence" value="ECO:0007669"/>
    <property type="project" value="TreeGrafter"/>
</dbReference>
<evidence type="ECO:0000256" key="4">
    <source>
        <dbReference type="ARBA" id="ARBA00022729"/>
    </source>
</evidence>
<dbReference type="EMBL" id="CP047628">
    <property type="protein sequence ID" value="QIW58917.1"/>
    <property type="molecule type" value="Genomic_DNA"/>
</dbReference>
<sequence length="441" mass="50505">MVKKREDIEENLEAEQEAYGNLAKEVQEKLEWFQDQKIGVIFHWGLYAEAGIVESWQLSEEDDWARKKGSWRDQIDELRHDYWALDQAFNPTKFDAAEWAKACQAAGFKYMIFTTKHHDGFAMYDTQFSDYKLTGGDAIFQNDPRADAFGQVVSAFREVGLGIGAYYSKPDWHSPYYWVPGESAKGRLASYDPKEKPEMWAKFNQFVTNQLTEISEHYGPLDILWLDGGWVNAGHNEYLDMDQIAQKVRKDQPDLLIVDRTIGGKYENYVTPERKIPELAPLKAWESNIPLAKNWGYVPNDQYKPFEEILESVVKIVCMGGNVILGVGPKPDGTLPEPALDIMGQLGEWLSQYGQAIYSTRPIQFNQRLAFDFVEKEGTVYGFAISSQLTLKDLLDLSQVTSQLTFLNDGSILDLSFETTKCPKFAEHYTVIKFQKKNTQL</sequence>
<evidence type="ECO:0000313" key="9">
    <source>
        <dbReference type="EMBL" id="QIW58917.1"/>
    </source>
</evidence>
<evidence type="ECO:0000256" key="1">
    <source>
        <dbReference type="ARBA" id="ARBA00004071"/>
    </source>
</evidence>
<evidence type="ECO:0000259" key="7">
    <source>
        <dbReference type="Pfam" id="PF01120"/>
    </source>
</evidence>
<evidence type="ECO:0000313" key="8">
    <source>
        <dbReference type="EMBL" id="QIW54394.1"/>
    </source>
</evidence>
<evidence type="ECO:0000256" key="6">
    <source>
        <dbReference type="ARBA" id="ARBA00023295"/>
    </source>
</evidence>
<keyword evidence="4" id="KW-0732">Signal</keyword>
<accession>A0A6H0UG37</accession>
<protein>
    <recommendedName>
        <fullName evidence="3">alpha-L-fucosidase</fullName>
        <ecNumber evidence="3">3.2.1.51</ecNumber>
    </recommendedName>
</protein>
<dbReference type="Proteomes" id="UP000501558">
    <property type="component" value="Chromosome"/>
</dbReference>
<dbReference type="PIRSF" id="PIRSF001092">
    <property type="entry name" value="Alpha-L-fucosidase"/>
    <property type="match status" value="1"/>
</dbReference>
<evidence type="ECO:0000256" key="5">
    <source>
        <dbReference type="ARBA" id="ARBA00022801"/>
    </source>
</evidence>
<evidence type="ECO:0000256" key="2">
    <source>
        <dbReference type="ARBA" id="ARBA00007951"/>
    </source>
</evidence>
<comment type="similarity">
    <text evidence="2">Belongs to the glycosyl hydrolase 29 family.</text>
</comment>
<dbReference type="RefSeq" id="WP_167838974.1">
    <property type="nucleotide sequence ID" value="NZ_CP047614.1"/>
</dbReference>
<evidence type="ECO:0000313" key="10">
    <source>
        <dbReference type="Proteomes" id="UP000501558"/>
    </source>
</evidence>
<dbReference type="Proteomes" id="UP000501945">
    <property type="component" value="Chromosome"/>
</dbReference>
<gene>
    <name evidence="9" type="ORF">GU334_08370</name>
    <name evidence="8" type="ORF">GU336_09750</name>
</gene>
<dbReference type="AlphaFoldDB" id="A0A6H0UG37"/>
<evidence type="ECO:0000256" key="3">
    <source>
        <dbReference type="ARBA" id="ARBA00012662"/>
    </source>
</evidence>
<dbReference type="SMART" id="SM00812">
    <property type="entry name" value="Alpha_L_fucos"/>
    <property type="match status" value="1"/>
</dbReference>
<proteinExistence type="inferred from homology"/>
<dbReference type="InterPro" id="IPR000933">
    <property type="entry name" value="Glyco_hydro_29"/>
</dbReference>
<comment type="function">
    <text evidence="1">Alpha-L-fucosidase is responsible for hydrolyzing the alpha-1,6-linked fucose joined to the reducing-end N-acetylglucosamine of the carbohydrate moieties of glycoproteins.</text>
</comment>
<dbReference type="SUPFAM" id="SSF51445">
    <property type="entry name" value="(Trans)glycosidases"/>
    <property type="match status" value="1"/>
</dbReference>